<sequence>KRATALCLWVTDNNRTFSVGPVAVDKAANWMLASTLLHSDGNLHPLQRRGNGEGRVTSLSRLTEELSAIKSVLSNWVQNDLFFSSLSMPMTCLVAVLSDGANNDTWNDEYRCLHATVMNAKKAKYELQLTGFESRAIRPVDTRGDKVRHVFLSHNFTLVASVIIEEAPSGNTPLLTAMLASTASNHAMGLSCSHNKKWEMAFEGKTTTRSSNWERKKDYEVALMLQGNKASVYIDGQSLGAGRGAVNRREAT</sequence>
<dbReference type="OrthoDB" id="10367197at2759"/>
<name>K2MU11_TRYCR</name>
<dbReference type="GO" id="GO:0004308">
    <property type="term" value="F:exo-alpha-sialidase activity"/>
    <property type="evidence" value="ECO:0007669"/>
    <property type="project" value="InterPro"/>
</dbReference>
<organism evidence="2 3">
    <name type="scientific">Trypanosoma cruzi marinkellei</name>
    <dbReference type="NCBI Taxonomy" id="85056"/>
    <lineage>
        <taxon>Eukaryota</taxon>
        <taxon>Discoba</taxon>
        <taxon>Euglenozoa</taxon>
        <taxon>Kinetoplastea</taxon>
        <taxon>Metakinetoplastina</taxon>
        <taxon>Trypanosomatida</taxon>
        <taxon>Trypanosomatidae</taxon>
        <taxon>Trypanosoma</taxon>
        <taxon>Schizotrypanum</taxon>
    </lineage>
</organism>
<dbReference type="Gene3D" id="2.60.120.200">
    <property type="match status" value="1"/>
</dbReference>
<evidence type="ECO:0000313" key="3">
    <source>
        <dbReference type="Proteomes" id="UP000007350"/>
    </source>
</evidence>
<gene>
    <name evidence="2" type="ORF">MOQ_007055</name>
</gene>
<dbReference type="Proteomes" id="UP000007350">
    <property type="component" value="Unassembled WGS sequence"/>
</dbReference>
<dbReference type="Pfam" id="PF22925">
    <property type="entry name" value="TS_C"/>
    <property type="match status" value="1"/>
</dbReference>
<proteinExistence type="predicted"/>
<dbReference type="PRINTS" id="PR01803">
    <property type="entry name" value="TCSIALIDASE"/>
</dbReference>
<reference evidence="2 3" key="1">
    <citation type="journal article" date="2012" name="BMC Genomics">
        <title>Comparative genomic analysis of human infective Trypanosoma cruzi lineages with the bat-restricted subspecies T. cruzi marinkellei.</title>
        <authorList>
            <person name="Franzen O."/>
            <person name="Talavera-Lopez C."/>
            <person name="Ochaya S."/>
            <person name="Butler C.E."/>
            <person name="Messenger L.A."/>
            <person name="Lewis M.D."/>
            <person name="Llewellyn M.S."/>
            <person name="Marinkelle C.J."/>
            <person name="Tyler K.M."/>
            <person name="Miles M.A."/>
            <person name="Andersson B."/>
        </authorList>
    </citation>
    <scope>NUCLEOTIDE SEQUENCE [LARGE SCALE GENOMIC DNA]</scope>
    <source>
        <strain evidence="2 3">B7</strain>
    </source>
</reference>
<dbReference type="EMBL" id="AHKC01013913">
    <property type="protein sequence ID" value="EKF29174.1"/>
    <property type="molecule type" value="Genomic_DNA"/>
</dbReference>
<dbReference type="SUPFAM" id="SSF50939">
    <property type="entry name" value="Sialidases"/>
    <property type="match status" value="1"/>
</dbReference>
<dbReference type="InterPro" id="IPR013320">
    <property type="entry name" value="ConA-like_dom_sf"/>
</dbReference>
<dbReference type="InterPro" id="IPR008377">
    <property type="entry name" value="Sialidase_trypan"/>
</dbReference>
<evidence type="ECO:0000313" key="2">
    <source>
        <dbReference type="EMBL" id="EKF29174.1"/>
    </source>
</evidence>
<protein>
    <submittedName>
        <fullName evidence="2">Trans-sialidase, putative</fullName>
    </submittedName>
</protein>
<dbReference type="SUPFAM" id="SSF49899">
    <property type="entry name" value="Concanavalin A-like lectins/glucanases"/>
    <property type="match status" value="1"/>
</dbReference>
<evidence type="ECO:0000259" key="1">
    <source>
        <dbReference type="Pfam" id="PF22925"/>
    </source>
</evidence>
<keyword evidence="3" id="KW-1185">Reference proteome</keyword>
<comment type="caution">
    <text evidence="2">The sequence shown here is derived from an EMBL/GenBank/DDBJ whole genome shotgun (WGS) entry which is preliminary data.</text>
</comment>
<feature type="non-terminal residue" evidence="2">
    <location>
        <position position="1"/>
    </location>
</feature>
<dbReference type="Gene3D" id="2.120.10.10">
    <property type="match status" value="1"/>
</dbReference>
<accession>K2MU11</accession>
<dbReference type="InterPro" id="IPR036278">
    <property type="entry name" value="Sialidase_sf"/>
</dbReference>
<dbReference type="AlphaFoldDB" id="K2MU11"/>
<dbReference type="InterPro" id="IPR055239">
    <property type="entry name" value="TS_C"/>
</dbReference>
<feature type="domain" description="Trans-sialidase C-terminal" evidence="1">
    <location>
        <begin position="90"/>
        <end position="242"/>
    </location>
</feature>